<dbReference type="Pfam" id="PF25675">
    <property type="entry name" value="Phage_nozzle"/>
    <property type="match status" value="1"/>
</dbReference>
<organism evidence="1 2">
    <name type="scientific">Herbiconiux daphne</name>
    <dbReference type="NCBI Taxonomy" id="2970914"/>
    <lineage>
        <taxon>Bacteria</taxon>
        <taxon>Bacillati</taxon>
        <taxon>Actinomycetota</taxon>
        <taxon>Actinomycetes</taxon>
        <taxon>Micrococcales</taxon>
        <taxon>Microbacteriaceae</taxon>
        <taxon>Herbiconiux</taxon>
    </lineage>
</organism>
<sequence>WPPTYSSGKPITGTVQTDDGSALAAQMPSWTDAQFIIDNPTQGTHALNGVNYPDQGLVPKLVKALGTGWSVTSGPGWIHVKSPANTPITELRIDDGYANQIANGLIHQVTTVTKLPVEAPDKYKVEITGDTTKTGDRYFVQYDARDKVWKEAVGWDIIKGLDTATMPHALIRKADGSFVFTRLDGSVDLGNGQKIQSWAERTCGDDDTNPQPSFVGGTFNDVFMFRNRLGLLAGENIILSRTSKYFNFYPASVANESDDDPIDVAVSHNRISILKYAVPFSEQLLLWSDQAQFVLAAEGILSAKTIELNLTTQFDVSDFARPFGLGQNVYFASPRANFTSIMRYYSVQDVTAIKNAENTCAHVPSYIPNGVFSIWGTSSENFMTVLSENAHSKIFVYKFLYQNEQLVQQSWSHWDFGNDIKIYSCNSINSTLFVIYETETDLLFGTIDFTQNILDNQYEPYRTYIDHKVAFQPVAADFDISINKTKITPHKIYGATFPISEFVVINQEGFIQRF</sequence>
<name>A0ABT2H9H9_9MICO</name>
<gene>
    <name evidence="1" type="ORF">N1032_23040</name>
</gene>
<proteinExistence type="predicted"/>
<comment type="caution">
    <text evidence="1">The sequence shown here is derived from an EMBL/GenBank/DDBJ whole genome shotgun (WGS) entry which is preliminary data.</text>
</comment>
<dbReference type="Proteomes" id="UP001165586">
    <property type="component" value="Unassembled WGS sequence"/>
</dbReference>
<feature type="non-terminal residue" evidence="1">
    <location>
        <position position="514"/>
    </location>
</feature>
<dbReference type="EMBL" id="JANLCJ010000080">
    <property type="protein sequence ID" value="MCS5736608.1"/>
    <property type="molecule type" value="Genomic_DNA"/>
</dbReference>
<accession>A0ABT2H9H9</accession>
<keyword evidence="2" id="KW-1185">Reference proteome</keyword>
<feature type="non-terminal residue" evidence="1">
    <location>
        <position position="1"/>
    </location>
</feature>
<protein>
    <submittedName>
        <fullName evidence="1">Uncharacterized protein</fullName>
    </submittedName>
</protein>
<dbReference type="InterPro" id="IPR058003">
    <property type="entry name" value="Phage_gp12"/>
</dbReference>
<evidence type="ECO:0000313" key="2">
    <source>
        <dbReference type="Proteomes" id="UP001165586"/>
    </source>
</evidence>
<evidence type="ECO:0000313" key="1">
    <source>
        <dbReference type="EMBL" id="MCS5736608.1"/>
    </source>
</evidence>
<reference evidence="1" key="1">
    <citation type="submission" date="2022-08" db="EMBL/GenBank/DDBJ databases">
        <authorList>
            <person name="Deng Y."/>
            <person name="Han X.-F."/>
            <person name="Zhang Y.-Q."/>
        </authorList>
    </citation>
    <scope>NUCLEOTIDE SEQUENCE</scope>
    <source>
        <strain evidence="1">CPCC 203386</strain>
    </source>
</reference>